<evidence type="ECO:0000313" key="8">
    <source>
        <dbReference type="Proteomes" id="UP001057877"/>
    </source>
</evidence>
<sequence>MISTLAICLVVLFLSLWKSEVGLAISIQTYLISSAFDQPNVFDQAPIADGNDLSSALAPMIAFSIILLRSVNKNRKFSLRFMDVGFIVLGWILVVGSLYSPLQNAAIMISAKYFTLGIGFYIVARVGLSNHPNLQNAIKNVVMSTWVVSLVLGIYAIVQFWGVDYKRLTIGSAHPIPFSLLISIGVLINFFWLLQKSNTMLKLGQVASFIVLLYILINTNTRGTLISVSVAIVYLLIVAIRYQRGLGKAILVIPILVLGVFAVGAYNPEMMRKVQDNVELLTSDDKGASISERQIAWQDALEMTSNNPFLGVGTGGFAAHSKLGYPHNVFLERFSENGVIGGMVLVVVFMMVSFLILKVTQTQNPIAYIISAIVLLNMVEMQFSFTLWMHKLFYLFCGILAVIYYRNRWGEGARINYGKSVTPY</sequence>
<evidence type="ECO:0000259" key="6">
    <source>
        <dbReference type="Pfam" id="PF04932"/>
    </source>
</evidence>
<feature type="transmembrane region" description="Helical" evidence="5">
    <location>
        <begin position="81"/>
        <end position="99"/>
    </location>
</feature>
<feature type="transmembrane region" description="Helical" evidence="5">
    <location>
        <begin position="200"/>
        <end position="217"/>
    </location>
</feature>
<reference evidence="7" key="1">
    <citation type="submission" date="2022-01" db="EMBL/GenBank/DDBJ databases">
        <title>Paenibacillus spongiae sp. nov., isolated from marine sponge.</title>
        <authorList>
            <person name="Li Z."/>
            <person name="Zhang M."/>
        </authorList>
    </citation>
    <scope>NUCLEOTIDE SEQUENCE</scope>
    <source>
        <strain evidence="7">PHS-Z3</strain>
    </source>
</reference>
<dbReference type="EMBL" id="CP091430">
    <property type="protein sequence ID" value="UVI31610.1"/>
    <property type="molecule type" value="Genomic_DNA"/>
</dbReference>
<dbReference type="PANTHER" id="PTHR37422:SF13">
    <property type="entry name" value="LIPOPOLYSACCHARIDE BIOSYNTHESIS PROTEIN PA4999-RELATED"/>
    <property type="match status" value="1"/>
</dbReference>
<feature type="transmembrane region" description="Helical" evidence="5">
    <location>
        <begin position="174"/>
        <end position="193"/>
    </location>
</feature>
<feature type="transmembrane region" description="Helical" evidence="5">
    <location>
        <begin position="249"/>
        <end position="266"/>
    </location>
</feature>
<proteinExistence type="predicted"/>
<comment type="subcellular location">
    <subcellularLocation>
        <location evidence="1">Membrane</location>
        <topology evidence="1">Multi-pass membrane protein</topology>
    </subcellularLocation>
</comment>
<dbReference type="InterPro" id="IPR007016">
    <property type="entry name" value="O-antigen_ligase-rel_domated"/>
</dbReference>
<feature type="transmembrane region" description="Helical" evidence="5">
    <location>
        <begin position="53"/>
        <end position="69"/>
    </location>
</feature>
<organism evidence="7 8">
    <name type="scientific">Paenibacillus spongiae</name>
    <dbReference type="NCBI Taxonomy" id="2909671"/>
    <lineage>
        <taxon>Bacteria</taxon>
        <taxon>Bacillati</taxon>
        <taxon>Bacillota</taxon>
        <taxon>Bacilli</taxon>
        <taxon>Bacillales</taxon>
        <taxon>Paenibacillaceae</taxon>
        <taxon>Paenibacillus</taxon>
    </lineage>
</organism>
<protein>
    <submittedName>
        <fullName evidence="7">O-antigen ligase family protein</fullName>
    </submittedName>
</protein>
<accession>A0ABY5SDK5</accession>
<gene>
    <name evidence="7" type="ORF">L1F29_07255</name>
</gene>
<dbReference type="InterPro" id="IPR051533">
    <property type="entry name" value="WaaL-like"/>
</dbReference>
<feature type="transmembrane region" description="Helical" evidence="5">
    <location>
        <begin position="391"/>
        <end position="407"/>
    </location>
</feature>
<dbReference type="GO" id="GO:0016874">
    <property type="term" value="F:ligase activity"/>
    <property type="evidence" value="ECO:0007669"/>
    <property type="project" value="UniProtKB-KW"/>
</dbReference>
<keyword evidence="7" id="KW-0436">Ligase</keyword>
<keyword evidence="3 5" id="KW-1133">Transmembrane helix</keyword>
<evidence type="ECO:0000256" key="4">
    <source>
        <dbReference type="ARBA" id="ARBA00023136"/>
    </source>
</evidence>
<feature type="transmembrane region" description="Helical" evidence="5">
    <location>
        <begin position="339"/>
        <end position="359"/>
    </location>
</feature>
<keyword evidence="2 5" id="KW-0812">Transmembrane</keyword>
<dbReference type="RefSeq" id="WP_258387672.1">
    <property type="nucleotide sequence ID" value="NZ_CP091430.1"/>
</dbReference>
<feature type="domain" description="O-antigen ligase-related" evidence="6">
    <location>
        <begin position="208"/>
        <end position="345"/>
    </location>
</feature>
<feature type="transmembrane region" description="Helical" evidence="5">
    <location>
        <begin position="223"/>
        <end position="242"/>
    </location>
</feature>
<dbReference type="PANTHER" id="PTHR37422">
    <property type="entry name" value="TEICHURONIC ACID BIOSYNTHESIS PROTEIN TUAE"/>
    <property type="match status" value="1"/>
</dbReference>
<evidence type="ECO:0000256" key="5">
    <source>
        <dbReference type="SAM" id="Phobius"/>
    </source>
</evidence>
<evidence type="ECO:0000256" key="2">
    <source>
        <dbReference type="ARBA" id="ARBA00022692"/>
    </source>
</evidence>
<feature type="transmembrane region" description="Helical" evidence="5">
    <location>
        <begin position="366"/>
        <end position="385"/>
    </location>
</feature>
<dbReference type="Pfam" id="PF04932">
    <property type="entry name" value="Wzy_C"/>
    <property type="match status" value="1"/>
</dbReference>
<dbReference type="Proteomes" id="UP001057877">
    <property type="component" value="Chromosome"/>
</dbReference>
<feature type="transmembrane region" description="Helical" evidence="5">
    <location>
        <begin position="105"/>
        <end position="128"/>
    </location>
</feature>
<feature type="transmembrane region" description="Helical" evidence="5">
    <location>
        <begin position="140"/>
        <end position="162"/>
    </location>
</feature>
<name>A0ABY5SDK5_9BACL</name>
<evidence type="ECO:0000313" key="7">
    <source>
        <dbReference type="EMBL" id="UVI31610.1"/>
    </source>
</evidence>
<evidence type="ECO:0000256" key="1">
    <source>
        <dbReference type="ARBA" id="ARBA00004141"/>
    </source>
</evidence>
<evidence type="ECO:0000256" key="3">
    <source>
        <dbReference type="ARBA" id="ARBA00022989"/>
    </source>
</evidence>
<keyword evidence="4 5" id="KW-0472">Membrane</keyword>
<keyword evidence="8" id="KW-1185">Reference proteome</keyword>